<name>A0ABU1I7S2_9BURK</name>
<gene>
    <name evidence="2" type="ORF">QE399_000053</name>
</gene>
<dbReference type="RefSeq" id="WP_309825255.1">
    <property type="nucleotide sequence ID" value="NZ_JAVIZX010000001.1"/>
</dbReference>
<sequence length="53" mass="5845">MEHPPVSLRSFPPLSHGRAMREGGRRQRGGAALARRLLAWDETVAEAVGHAER</sequence>
<feature type="region of interest" description="Disordered" evidence="1">
    <location>
        <begin position="1"/>
        <end position="28"/>
    </location>
</feature>
<reference evidence="2 3" key="1">
    <citation type="submission" date="2023-08" db="EMBL/GenBank/DDBJ databases">
        <title>Functional and genomic diversity of the sorghum phyllosphere microbiome.</title>
        <authorList>
            <person name="Shade A."/>
        </authorList>
    </citation>
    <scope>NUCLEOTIDE SEQUENCE [LARGE SCALE GENOMIC DNA]</scope>
    <source>
        <strain evidence="2 3">SORGH_AS_0335</strain>
    </source>
</reference>
<organism evidence="2 3">
    <name type="scientific">Paracidovorax wautersii</name>
    <dbReference type="NCBI Taxonomy" id="1177982"/>
    <lineage>
        <taxon>Bacteria</taxon>
        <taxon>Pseudomonadati</taxon>
        <taxon>Pseudomonadota</taxon>
        <taxon>Betaproteobacteria</taxon>
        <taxon>Burkholderiales</taxon>
        <taxon>Comamonadaceae</taxon>
        <taxon>Paracidovorax</taxon>
    </lineage>
</organism>
<dbReference type="Proteomes" id="UP001267710">
    <property type="component" value="Unassembled WGS sequence"/>
</dbReference>
<evidence type="ECO:0000313" key="3">
    <source>
        <dbReference type="Proteomes" id="UP001267710"/>
    </source>
</evidence>
<dbReference type="EMBL" id="JAVIZX010000001">
    <property type="protein sequence ID" value="MDR6212364.1"/>
    <property type="molecule type" value="Genomic_DNA"/>
</dbReference>
<evidence type="ECO:0000313" key="2">
    <source>
        <dbReference type="EMBL" id="MDR6212364.1"/>
    </source>
</evidence>
<evidence type="ECO:0000256" key="1">
    <source>
        <dbReference type="SAM" id="MobiDB-lite"/>
    </source>
</evidence>
<proteinExistence type="predicted"/>
<protein>
    <submittedName>
        <fullName evidence="2">Uncharacterized protein</fullName>
    </submittedName>
</protein>
<keyword evidence="3" id="KW-1185">Reference proteome</keyword>
<accession>A0ABU1I7S2</accession>
<comment type="caution">
    <text evidence="2">The sequence shown here is derived from an EMBL/GenBank/DDBJ whole genome shotgun (WGS) entry which is preliminary data.</text>
</comment>